<dbReference type="PANTHER" id="PTHR44170">
    <property type="entry name" value="PROTEIN SIDEKICK"/>
    <property type="match status" value="1"/>
</dbReference>
<dbReference type="SUPFAM" id="SSF48726">
    <property type="entry name" value="Immunoglobulin"/>
    <property type="match status" value="4"/>
</dbReference>
<dbReference type="FunFam" id="2.60.40.10:FF:000930">
    <property type="entry name" value="immunoglobulin superfamily DCC subclass member 3"/>
    <property type="match status" value="1"/>
</dbReference>
<keyword evidence="10" id="KW-1015">Disulfide bond</keyword>
<dbReference type="Pfam" id="PF13927">
    <property type="entry name" value="Ig_3"/>
    <property type="match status" value="2"/>
</dbReference>
<feature type="domain" description="Fibronectin type-III" evidence="16">
    <location>
        <begin position="686"/>
        <end position="779"/>
    </location>
</feature>
<protein>
    <submittedName>
        <fullName evidence="17">Protogenin A</fullName>
    </submittedName>
</protein>
<dbReference type="AlphaFoldDB" id="A0A6G0J0E9"/>
<feature type="domain" description="Fibronectin type-III" evidence="16">
    <location>
        <begin position="784"/>
        <end position="879"/>
    </location>
</feature>
<comment type="function">
    <text evidence="1">May play a role in anteroposterior axis elongation.</text>
</comment>
<dbReference type="FunFam" id="2.60.40.10:FF:000551">
    <property type="entry name" value="Protogenin A"/>
    <property type="match status" value="1"/>
</dbReference>
<comment type="caution">
    <text evidence="17">The sequence shown here is derived from an EMBL/GenBank/DDBJ whole genome shotgun (WGS) entry which is preliminary data.</text>
</comment>
<keyword evidence="6" id="KW-0732">Signal</keyword>
<dbReference type="SUPFAM" id="SSF49265">
    <property type="entry name" value="Fibronectin type III"/>
    <property type="match status" value="3"/>
</dbReference>
<dbReference type="InterPro" id="IPR013783">
    <property type="entry name" value="Ig-like_fold"/>
</dbReference>
<gene>
    <name evidence="17" type="ORF">D5F01_LYC03691</name>
</gene>
<proteinExistence type="inferred from homology"/>
<accession>A0A6G0J0E9</accession>
<dbReference type="Pfam" id="PF07679">
    <property type="entry name" value="I-set"/>
    <property type="match status" value="2"/>
</dbReference>
<dbReference type="InterPro" id="IPR036179">
    <property type="entry name" value="Ig-like_dom_sf"/>
</dbReference>
<dbReference type="Proteomes" id="UP000424527">
    <property type="component" value="Unassembled WGS sequence"/>
</dbReference>
<dbReference type="GO" id="GO:0050768">
    <property type="term" value="P:negative regulation of neurogenesis"/>
    <property type="evidence" value="ECO:0007669"/>
    <property type="project" value="UniProtKB-ARBA"/>
</dbReference>
<dbReference type="InterPro" id="IPR003961">
    <property type="entry name" value="FN3_dom"/>
</dbReference>
<evidence type="ECO:0000256" key="2">
    <source>
        <dbReference type="ARBA" id="ARBA00004167"/>
    </source>
</evidence>
<feature type="domain" description="Fibronectin type-III" evidence="16">
    <location>
        <begin position="383"/>
        <end position="477"/>
    </location>
</feature>
<dbReference type="CDD" id="cd00096">
    <property type="entry name" value="Ig"/>
    <property type="match status" value="1"/>
</dbReference>
<keyword evidence="18" id="KW-1185">Reference proteome</keyword>
<dbReference type="FunFam" id="2.60.40.10:FF:000299">
    <property type="entry name" value="protogenin isoform X2"/>
    <property type="match status" value="1"/>
</dbReference>
<evidence type="ECO:0000256" key="4">
    <source>
        <dbReference type="ARBA" id="ARBA00022473"/>
    </source>
</evidence>
<evidence type="ECO:0000256" key="5">
    <source>
        <dbReference type="ARBA" id="ARBA00022692"/>
    </source>
</evidence>
<evidence type="ECO:0000256" key="13">
    <source>
        <dbReference type="SAM" id="MobiDB-lite"/>
    </source>
</evidence>
<dbReference type="InterPro" id="IPR036116">
    <property type="entry name" value="FN3_sf"/>
</dbReference>
<dbReference type="PANTHER" id="PTHR44170:SF47">
    <property type="entry name" value="PROTOGENIN"/>
    <property type="match status" value="1"/>
</dbReference>
<dbReference type="InterPro" id="IPR003598">
    <property type="entry name" value="Ig_sub2"/>
</dbReference>
<dbReference type="GO" id="GO:0098609">
    <property type="term" value="P:cell-cell adhesion"/>
    <property type="evidence" value="ECO:0007669"/>
    <property type="project" value="TreeGrafter"/>
</dbReference>
<evidence type="ECO:0000256" key="14">
    <source>
        <dbReference type="SAM" id="Phobius"/>
    </source>
</evidence>
<feature type="domain" description="Ig-like" evidence="15">
    <location>
        <begin position="20"/>
        <end position="90"/>
    </location>
</feature>
<dbReference type="InterPro" id="IPR007110">
    <property type="entry name" value="Ig-like_dom"/>
</dbReference>
<feature type="domain" description="Ig-like" evidence="15">
    <location>
        <begin position="197"/>
        <end position="284"/>
    </location>
</feature>
<evidence type="ECO:0000256" key="3">
    <source>
        <dbReference type="ARBA" id="ARBA00009588"/>
    </source>
</evidence>
<dbReference type="InterPro" id="IPR013098">
    <property type="entry name" value="Ig_I-set"/>
</dbReference>
<feature type="region of interest" description="Disordered" evidence="13">
    <location>
        <begin position="1049"/>
        <end position="1118"/>
    </location>
</feature>
<dbReference type="CDD" id="cd00063">
    <property type="entry name" value="FN3"/>
    <property type="match status" value="5"/>
</dbReference>
<feature type="compositionally biased region" description="Polar residues" evidence="13">
    <location>
        <begin position="1053"/>
        <end position="1062"/>
    </location>
</feature>
<evidence type="ECO:0000256" key="8">
    <source>
        <dbReference type="ARBA" id="ARBA00022989"/>
    </source>
</evidence>
<evidence type="ECO:0000256" key="12">
    <source>
        <dbReference type="ARBA" id="ARBA00023319"/>
    </source>
</evidence>
<dbReference type="EMBL" id="REGW02000004">
    <property type="protein sequence ID" value="KAE8297077.1"/>
    <property type="molecule type" value="Genomic_DNA"/>
</dbReference>
<dbReference type="FunFam" id="2.60.40.10:FF:000987">
    <property type="entry name" value="Protogenin"/>
    <property type="match status" value="1"/>
</dbReference>
<dbReference type="FunFam" id="2.60.40.10:FF:000456">
    <property type="entry name" value="protogenin isoform X2"/>
    <property type="match status" value="1"/>
</dbReference>
<feature type="compositionally biased region" description="Low complexity" evidence="13">
    <location>
        <begin position="1082"/>
        <end position="1091"/>
    </location>
</feature>
<sequence length="1118" mass="123171">MAPVKRKLYQRLLFFVVFLPISGVLCFSELFFIKEPHDVVVMRKDAVILDCQAHGESPIDISWLRNGVKVVENERVYLLSNGSLYISELVLQSQVSPLLQSSRTSIVVTQGSVARFSCKISAHPPPIITWEFNRVTLPLATERITVLPSGVLQIHGVQRADAGNYRCIATNIASRRRSTEATLTVTPAPSLQLPQRPRIIVGPQNISVSLHQNAILECMATGNPRPIISWSRADSKSIDVYNTKVLGNGNLIITDIKPQHGGVYMCRATTPGTRNYTVASANVTVLAPPSLVEWPESLTRPRAGTARFVCQAEGVPTPQITWLKNGEKVHSNGRIKMYNSKLVINQIIPEDDAIYQCQAQNEQGSVLSMARLIVVMSEDRPSAPRNIQADTVSSSAILLAWDRPLYNSDKVIAYSVHYMKAEGLNNEEYQVVIGNDTTRYIIDDLEPARNYTFYVVAYMPMGASRMSDHVFQHTLEDVPLRAPELSLTSHSPVDIQVSWQPLPDKLSRGRVSAYRLSYRTSAENIASQIELPGEKTQHLLENLKPDTIYLLRIAAATSVGWGEQSAWTSHRTPKSSSARVPLAPELHLEPLNCTTILVRWQLAPRNSASVQGYRLFYHEESQPESAPVQLRASDNTHTIGGLDPRKKYHVKLLAYNFVGDGYQADQTISTPGCVSVRDRLVPPPPPPHNVYTKTNSSTAVFLHWGRPAFTSSHAINYTVRCNPVGLQNASLVVYLQTNEQSLLVQDLEPNTKYEFAIRLHLDQLPSPWSPVVYQTTFPEAPTLPPSNVKVTVIEEDTALVSWKPPEEPNVAVTHYTILYASRHAWIAGEWQVLQREGTITMALLENLKPGHIYFVKVSASNNMGDGPFSHTVELTVRADLSSGHDPRLSRGSTHSTAFSDGFYHLDQKSMTGITVGVCIALICIIICAFIIVCRGKNRKFSAVKTYTEGVSTSASAAAHLGSEGQAESADVTVPMMGQNHFIDAKPNTEKKEKWFSFSSNVRKDNKAVQNIRHATTSYQPGTTVLTFEEELSMSISTEQPNTMQAMLWRPSDTEGSSNSEGSHATGDSGRYSHDETEMTNLSSGPSSRPPSLTAEDSSGSDCGGPAEEPGRAAGGKSA</sequence>
<dbReference type="InterPro" id="IPR003599">
    <property type="entry name" value="Ig_sub"/>
</dbReference>
<dbReference type="FunFam" id="2.60.40.10:FF:000828">
    <property type="entry name" value="Protogenin"/>
    <property type="match status" value="1"/>
</dbReference>
<dbReference type="Gene3D" id="2.60.40.10">
    <property type="entry name" value="Immunoglobulins"/>
    <property type="match status" value="9"/>
</dbReference>
<evidence type="ECO:0000256" key="11">
    <source>
        <dbReference type="ARBA" id="ARBA00023180"/>
    </source>
</evidence>
<dbReference type="SMART" id="SM00060">
    <property type="entry name" value="FN3"/>
    <property type="match status" value="5"/>
</dbReference>
<evidence type="ECO:0000256" key="9">
    <source>
        <dbReference type="ARBA" id="ARBA00023136"/>
    </source>
</evidence>
<dbReference type="PROSITE" id="PS50835">
    <property type="entry name" value="IG_LIKE"/>
    <property type="match status" value="4"/>
</dbReference>
<feature type="domain" description="Fibronectin type-III" evidence="16">
    <location>
        <begin position="580"/>
        <end position="679"/>
    </location>
</feature>
<reference evidence="17 18" key="1">
    <citation type="submission" date="2019-07" db="EMBL/GenBank/DDBJ databases">
        <title>Chromosome genome assembly for large yellow croaker.</title>
        <authorList>
            <person name="Xiao S."/>
        </authorList>
    </citation>
    <scope>NUCLEOTIDE SEQUENCE [LARGE SCALE GENOMIC DNA]</scope>
    <source>
        <strain evidence="17">JMULYC20181020</strain>
        <tissue evidence="17">Muscle</tissue>
    </source>
</reference>
<feature type="domain" description="Fibronectin type-III" evidence="16">
    <location>
        <begin position="479"/>
        <end position="575"/>
    </location>
</feature>
<feature type="transmembrane region" description="Helical" evidence="14">
    <location>
        <begin position="12"/>
        <end position="33"/>
    </location>
</feature>
<comment type="similarity">
    <text evidence="3">Belongs to the immunoglobulin superfamily. DCC family.</text>
</comment>
<dbReference type="FunFam" id="2.60.40.10:FF:000455">
    <property type="entry name" value="Protogenin A"/>
    <property type="match status" value="1"/>
</dbReference>
<comment type="subcellular location">
    <subcellularLocation>
        <location evidence="2">Membrane</location>
        <topology evidence="2">Single-pass membrane protein</topology>
    </subcellularLocation>
</comment>
<feature type="transmembrane region" description="Helical" evidence="14">
    <location>
        <begin position="912"/>
        <end position="932"/>
    </location>
</feature>
<organism evidence="17 18">
    <name type="scientific">Larimichthys crocea</name>
    <name type="common">Large yellow croaker</name>
    <name type="synonym">Pseudosciaena crocea</name>
    <dbReference type="NCBI Taxonomy" id="215358"/>
    <lineage>
        <taxon>Eukaryota</taxon>
        <taxon>Metazoa</taxon>
        <taxon>Chordata</taxon>
        <taxon>Craniata</taxon>
        <taxon>Vertebrata</taxon>
        <taxon>Euteleostomi</taxon>
        <taxon>Actinopterygii</taxon>
        <taxon>Neopterygii</taxon>
        <taxon>Teleostei</taxon>
        <taxon>Neoteleostei</taxon>
        <taxon>Acanthomorphata</taxon>
        <taxon>Eupercaria</taxon>
        <taxon>Sciaenidae</taxon>
        <taxon>Larimichthys</taxon>
    </lineage>
</organism>
<evidence type="ECO:0000256" key="6">
    <source>
        <dbReference type="ARBA" id="ARBA00022729"/>
    </source>
</evidence>
<keyword evidence="4" id="KW-0217">Developmental protein</keyword>
<keyword evidence="11" id="KW-0325">Glycoprotein</keyword>
<dbReference type="GO" id="GO:0016020">
    <property type="term" value="C:membrane"/>
    <property type="evidence" value="ECO:0007669"/>
    <property type="project" value="UniProtKB-SubCell"/>
</dbReference>
<feature type="domain" description="Ig-like" evidence="15">
    <location>
        <begin position="97"/>
        <end position="184"/>
    </location>
</feature>
<keyword evidence="8 14" id="KW-1133">Transmembrane helix</keyword>
<keyword evidence="9 14" id="KW-0472">Membrane</keyword>
<feature type="domain" description="Ig-like" evidence="15">
    <location>
        <begin position="289"/>
        <end position="368"/>
    </location>
</feature>
<evidence type="ECO:0000259" key="16">
    <source>
        <dbReference type="PROSITE" id="PS50853"/>
    </source>
</evidence>
<dbReference type="PROSITE" id="PS50853">
    <property type="entry name" value="FN3"/>
    <property type="match status" value="5"/>
</dbReference>
<evidence type="ECO:0000256" key="1">
    <source>
        <dbReference type="ARBA" id="ARBA00002140"/>
    </source>
</evidence>
<dbReference type="Pfam" id="PF00041">
    <property type="entry name" value="fn3"/>
    <property type="match status" value="5"/>
</dbReference>
<keyword evidence="5 14" id="KW-0812">Transmembrane</keyword>
<evidence type="ECO:0000256" key="10">
    <source>
        <dbReference type="ARBA" id="ARBA00023157"/>
    </source>
</evidence>
<keyword evidence="12" id="KW-0393">Immunoglobulin domain</keyword>
<name>A0A6G0J0E9_LARCR</name>
<dbReference type="SMART" id="SM00409">
    <property type="entry name" value="IG"/>
    <property type="match status" value="3"/>
</dbReference>
<evidence type="ECO:0000256" key="7">
    <source>
        <dbReference type="ARBA" id="ARBA00022737"/>
    </source>
</evidence>
<keyword evidence="7" id="KW-0677">Repeat</keyword>
<evidence type="ECO:0000313" key="17">
    <source>
        <dbReference type="EMBL" id="KAE8297077.1"/>
    </source>
</evidence>
<evidence type="ECO:0000259" key="15">
    <source>
        <dbReference type="PROSITE" id="PS50835"/>
    </source>
</evidence>
<dbReference type="SMART" id="SM00408">
    <property type="entry name" value="IGc2"/>
    <property type="match status" value="3"/>
</dbReference>
<evidence type="ECO:0000313" key="18">
    <source>
        <dbReference type="Proteomes" id="UP000424527"/>
    </source>
</evidence>